<protein>
    <submittedName>
        <fullName evidence="1">Uncharacterized protein</fullName>
    </submittedName>
</protein>
<dbReference type="Proteomes" id="UP000095228">
    <property type="component" value="Chromosome"/>
</dbReference>
<reference evidence="1 2" key="1">
    <citation type="submission" date="2016-06" db="EMBL/GenBank/DDBJ databases">
        <title>Three novel species with peptidoglycan cell walls form the new genus Lacunisphaera gen. nov. in the family Opitutaceae of the verrucomicrobial subdivision 4.</title>
        <authorList>
            <person name="Rast P."/>
            <person name="Gloeckner I."/>
            <person name="Jogler M."/>
            <person name="Boedeker C."/>
            <person name="Jeske O."/>
            <person name="Wiegand S."/>
            <person name="Reinhardt R."/>
            <person name="Schumann P."/>
            <person name="Rohde M."/>
            <person name="Spring S."/>
            <person name="Gloeckner F.O."/>
            <person name="Jogler C."/>
        </authorList>
    </citation>
    <scope>NUCLEOTIDE SEQUENCE [LARGE SCALE GENOMIC DNA]</scope>
    <source>
        <strain evidence="1 2">IG16b</strain>
    </source>
</reference>
<keyword evidence="2" id="KW-1185">Reference proteome</keyword>
<proteinExistence type="predicted"/>
<evidence type="ECO:0000313" key="1">
    <source>
        <dbReference type="EMBL" id="AOS46134.1"/>
    </source>
</evidence>
<dbReference type="AlphaFoldDB" id="A0A1D8AZ52"/>
<dbReference type="KEGG" id="obg:Verru16b_03230"/>
<evidence type="ECO:0000313" key="2">
    <source>
        <dbReference type="Proteomes" id="UP000095228"/>
    </source>
</evidence>
<organism evidence="1 2">
    <name type="scientific">Lacunisphaera limnophila</name>
    <dbReference type="NCBI Taxonomy" id="1838286"/>
    <lineage>
        <taxon>Bacteria</taxon>
        <taxon>Pseudomonadati</taxon>
        <taxon>Verrucomicrobiota</taxon>
        <taxon>Opitutia</taxon>
        <taxon>Opitutales</taxon>
        <taxon>Opitutaceae</taxon>
        <taxon>Lacunisphaera</taxon>
    </lineage>
</organism>
<gene>
    <name evidence="1" type="ORF">Verru16b_03230</name>
</gene>
<sequence length="150" mass="16724">MVEVPPPAKIQFNGIAKDPLDDRSPINVKNQAVVDEANRVWAARKTDSASYLRSGRLLNSTLQDNEFSTPEEQVRLATMALQHALLANDTETLGTATQHWEAGYRGIRKTPLGGEVETYLVALRRLGRDLPDELVNIAHPEIQNLLRTEL</sequence>
<dbReference type="EMBL" id="CP016094">
    <property type="protein sequence ID" value="AOS46134.1"/>
    <property type="molecule type" value="Genomic_DNA"/>
</dbReference>
<name>A0A1D8AZ52_9BACT</name>
<accession>A0A1D8AZ52</accession>
<dbReference type="STRING" id="1838286.Verru16b_03230"/>